<comment type="caution">
    <text evidence="1">The sequence shown here is derived from an EMBL/GenBank/DDBJ whole genome shotgun (WGS) entry which is preliminary data.</text>
</comment>
<evidence type="ECO:0000313" key="1">
    <source>
        <dbReference type="EMBL" id="GLR71423.1"/>
    </source>
</evidence>
<reference evidence="1" key="1">
    <citation type="journal article" date="2014" name="Int. J. Syst. Evol. Microbiol.">
        <title>Complete genome sequence of Corynebacterium casei LMG S-19264T (=DSM 44701T), isolated from a smear-ripened cheese.</title>
        <authorList>
            <consortium name="US DOE Joint Genome Institute (JGI-PGF)"/>
            <person name="Walter F."/>
            <person name="Albersmeier A."/>
            <person name="Kalinowski J."/>
            <person name="Ruckert C."/>
        </authorList>
    </citation>
    <scope>NUCLEOTIDE SEQUENCE</scope>
    <source>
        <strain evidence="1">NBRC 110023</strain>
    </source>
</reference>
<dbReference type="AlphaFoldDB" id="A0AA37T3G9"/>
<evidence type="ECO:0000313" key="2">
    <source>
        <dbReference type="Proteomes" id="UP001156601"/>
    </source>
</evidence>
<dbReference type="Proteomes" id="UP001156601">
    <property type="component" value="Unassembled WGS sequence"/>
</dbReference>
<sequence>MSINLNYDLFLNQNTGVDSTYYIEIVLSSKRLPSLTGDSYVFFKIKNAAYVVWFGFSGTKKLYFHQYIYIGCVGCNAMHYGTYY</sequence>
<gene>
    <name evidence="1" type="ORF">GCM10007852_23310</name>
</gene>
<proteinExistence type="predicted"/>
<reference evidence="1" key="2">
    <citation type="submission" date="2023-01" db="EMBL/GenBank/DDBJ databases">
        <title>Draft genome sequence of Agaribacter marinus strain NBRC 110023.</title>
        <authorList>
            <person name="Sun Q."/>
            <person name="Mori K."/>
        </authorList>
    </citation>
    <scope>NUCLEOTIDE SEQUENCE</scope>
    <source>
        <strain evidence="1">NBRC 110023</strain>
    </source>
</reference>
<accession>A0AA37T3G9</accession>
<organism evidence="1 2">
    <name type="scientific">Agaribacter marinus</name>
    <dbReference type="NCBI Taxonomy" id="1431249"/>
    <lineage>
        <taxon>Bacteria</taxon>
        <taxon>Pseudomonadati</taxon>
        <taxon>Pseudomonadota</taxon>
        <taxon>Gammaproteobacteria</taxon>
        <taxon>Alteromonadales</taxon>
        <taxon>Alteromonadaceae</taxon>
        <taxon>Agaribacter</taxon>
    </lineage>
</organism>
<dbReference type="EMBL" id="BSOT01000006">
    <property type="protein sequence ID" value="GLR71423.1"/>
    <property type="molecule type" value="Genomic_DNA"/>
</dbReference>
<protein>
    <submittedName>
        <fullName evidence="1">Uncharacterized protein</fullName>
    </submittedName>
</protein>
<keyword evidence="2" id="KW-1185">Reference proteome</keyword>
<name>A0AA37T3G9_9ALTE</name>